<dbReference type="RefSeq" id="WP_398659447.1">
    <property type="nucleotide sequence ID" value="NZ_JBITDC010000013.1"/>
</dbReference>
<proteinExistence type="predicted"/>
<dbReference type="InterPro" id="IPR029016">
    <property type="entry name" value="GAF-like_dom_sf"/>
</dbReference>
<feature type="domain" description="GAF" evidence="1">
    <location>
        <begin position="21"/>
        <end position="170"/>
    </location>
</feature>
<dbReference type="EMBL" id="JBITDC010000013">
    <property type="protein sequence ID" value="MFI5678941.1"/>
    <property type="molecule type" value="Genomic_DNA"/>
</dbReference>
<accession>A0ABW7Y983</accession>
<dbReference type="Proteomes" id="UP001612415">
    <property type="component" value="Unassembled WGS sequence"/>
</dbReference>
<sequence>MTDNRDVVAVVSALLGEAERDHQELLHSVVTVARALFGAAAASVFLLDDQAEELVFEAVSGEGEGHLVGERFPASRGIAGWVLVAQEPLVVADLATNPAFARDLAETTGYVPSSLMAAPLLRGEEPIGVMEVLDPAPSTVSPLGAADLLTLFAAQAAVALGVVQHNRKAHAMLSQGGTELSDLAEVARLLDSLGADRRQAGLHLLDSVHRLLSLPG</sequence>
<dbReference type="Pfam" id="PF01590">
    <property type="entry name" value="GAF"/>
    <property type="match status" value="1"/>
</dbReference>
<protein>
    <submittedName>
        <fullName evidence="2">GAF domain-containing protein</fullName>
    </submittedName>
</protein>
<comment type="caution">
    <text evidence="2">The sequence shown here is derived from an EMBL/GenBank/DDBJ whole genome shotgun (WGS) entry which is preliminary data.</text>
</comment>
<gene>
    <name evidence="2" type="ORF">ACIA8P_30505</name>
</gene>
<keyword evidence="3" id="KW-1185">Reference proteome</keyword>
<name>A0ABW7Y983_STRCE</name>
<dbReference type="Gene3D" id="3.30.450.40">
    <property type="match status" value="1"/>
</dbReference>
<dbReference type="SMART" id="SM00065">
    <property type="entry name" value="GAF"/>
    <property type="match status" value="1"/>
</dbReference>
<evidence type="ECO:0000313" key="2">
    <source>
        <dbReference type="EMBL" id="MFI5678941.1"/>
    </source>
</evidence>
<evidence type="ECO:0000313" key="3">
    <source>
        <dbReference type="Proteomes" id="UP001612415"/>
    </source>
</evidence>
<organism evidence="2 3">
    <name type="scientific">Streptomyces cellulosae</name>
    <dbReference type="NCBI Taxonomy" id="1968"/>
    <lineage>
        <taxon>Bacteria</taxon>
        <taxon>Bacillati</taxon>
        <taxon>Actinomycetota</taxon>
        <taxon>Actinomycetes</taxon>
        <taxon>Kitasatosporales</taxon>
        <taxon>Streptomycetaceae</taxon>
        <taxon>Streptomyces</taxon>
    </lineage>
</organism>
<dbReference type="SUPFAM" id="SSF55781">
    <property type="entry name" value="GAF domain-like"/>
    <property type="match status" value="1"/>
</dbReference>
<evidence type="ECO:0000259" key="1">
    <source>
        <dbReference type="SMART" id="SM00065"/>
    </source>
</evidence>
<reference evidence="2 3" key="1">
    <citation type="submission" date="2024-10" db="EMBL/GenBank/DDBJ databases">
        <title>The Natural Products Discovery Center: Release of the First 8490 Sequenced Strains for Exploring Actinobacteria Biosynthetic Diversity.</title>
        <authorList>
            <person name="Kalkreuter E."/>
            <person name="Kautsar S.A."/>
            <person name="Yang D."/>
            <person name="Bader C.D."/>
            <person name="Teijaro C.N."/>
            <person name="Fluegel L."/>
            <person name="Davis C.M."/>
            <person name="Simpson J.R."/>
            <person name="Lauterbach L."/>
            <person name="Steele A.D."/>
            <person name="Gui C."/>
            <person name="Meng S."/>
            <person name="Li G."/>
            <person name="Viehrig K."/>
            <person name="Ye F."/>
            <person name="Su P."/>
            <person name="Kiefer A.F."/>
            <person name="Nichols A."/>
            <person name="Cepeda A.J."/>
            <person name="Yan W."/>
            <person name="Fan B."/>
            <person name="Jiang Y."/>
            <person name="Adhikari A."/>
            <person name="Zheng C.-J."/>
            <person name="Schuster L."/>
            <person name="Cowan T.M."/>
            <person name="Smanski M.J."/>
            <person name="Chevrette M.G."/>
            <person name="De Carvalho L.P.S."/>
            <person name="Shen B."/>
        </authorList>
    </citation>
    <scope>NUCLEOTIDE SEQUENCE [LARGE SCALE GENOMIC DNA]</scope>
    <source>
        <strain evidence="2 3">NPDC051599</strain>
    </source>
</reference>
<dbReference type="InterPro" id="IPR003018">
    <property type="entry name" value="GAF"/>
</dbReference>